<dbReference type="HOGENOM" id="CLU_1359815_0_0_4"/>
<dbReference type="EMBL" id="ATCF01000017">
    <property type="protein sequence ID" value="EPD99193.1"/>
    <property type="molecule type" value="Genomic_DNA"/>
</dbReference>
<keyword evidence="4 6" id="KW-1133">Transmembrane helix</keyword>
<evidence type="ECO:0000256" key="1">
    <source>
        <dbReference type="ARBA" id="ARBA00004651"/>
    </source>
</evidence>
<dbReference type="STRING" id="1203554.HMPREF1476_01230"/>
<dbReference type="InterPro" id="IPR001123">
    <property type="entry name" value="LeuE-type"/>
</dbReference>
<evidence type="ECO:0000313" key="7">
    <source>
        <dbReference type="EMBL" id="EPD99193.1"/>
    </source>
</evidence>
<dbReference type="Pfam" id="PF01810">
    <property type="entry name" value="LysE"/>
    <property type="match status" value="1"/>
</dbReference>
<evidence type="ECO:0000256" key="5">
    <source>
        <dbReference type="ARBA" id="ARBA00023136"/>
    </source>
</evidence>
<evidence type="ECO:0000256" key="2">
    <source>
        <dbReference type="ARBA" id="ARBA00022475"/>
    </source>
</evidence>
<sequence length="201" mass="21631">MLSAGSKNELVIKLFQVKPAANFCGRLIVLLFRAYKSGAENFSLQTKRIESEGFTFVRTTCDEIQKSGRGSNERPDVSPLAFSDSILCNAEAAHSALGRSLEPTPQHVFFRLLIMFSLTNYLLFPPAVLVITLLPGPDFAIVVKTALLCGRRQALACAFGINCGVAVHTIAAILGISAVIAGSAELFAVLKWLGAAYQNEP</sequence>
<accession>S3BD35</accession>
<dbReference type="eggNOG" id="COG1280">
    <property type="taxonomic scope" value="Bacteria"/>
</dbReference>
<dbReference type="PANTHER" id="PTHR30086:SF20">
    <property type="entry name" value="ARGININE EXPORTER PROTEIN ARGO-RELATED"/>
    <property type="match status" value="1"/>
</dbReference>
<keyword evidence="2" id="KW-1003">Cell membrane</keyword>
<dbReference type="AlphaFoldDB" id="S3BD35"/>
<comment type="caution">
    <text evidence="7">The sequence shown here is derived from an EMBL/GenBank/DDBJ whole genome shotgun (WGS) entry which is preliminary data.</text>
</comment>
<comment type="subcellular location">
    <subcellularLocation>
        <location evidence="1">Cell membrane</location>
        <topology evidence="1">Multi-pass membrane protein</topology>
    </subcellularLocation>
</comment>
<organism evidence="7 8">
    <name type="scientific">Sutterella wadsworthensis HGA0223</name>
    <dbReference type="NCBI Taxonomy" id="1203554"/>
    <lineage>
        <taxon>Bacteria</taxon>
        <taxon>Pseudomonadati</taxon>
        <taxon>Pseudomonadota</taxon>
        <taxon>Betaproteobacteria</taxon>
        <taxon>Burkholderiales</taxon>
        <taxon>Sutterellaceae</taxon>
        <taxon>Sutterella</taxon>
    </lineage>
</organism>
<proteinExistence type="predicted"/>
<evidence type="ECO:0000313" key="8">
    <source>
        <dbReference type="Proteomes" id="UP000014400"/>
    </source>
</evidence>
<dbReference type="GO" id="GO:0015171">
    <property type="term" value="F:amino acid transmembrane transporter activity"/>
    <property type="evidence" value="ECO:0007669"/>
    <property type="project" value="TreeGrafter"/>
</dbReference>
<keyword evidence="8" id="KW-1185">Reference proteome</keyword>
<name>S3BD35_9BURK</name>
<reference evidence="7 8" key="1">
    <citation type="submission" date="2013-04" db="EMBL/GenBank/DDBJ databases">
        <title>The Genome Sequence of Sutterella wadsworthensis HGA0223.</title>
        <authorList>
            <consortium name="The Broad Institute Genomics Platform"/>
            <person name="Earl A."/>
            <person name="Ward D."/>
            <person name="Feldgarden M."/>
            <person name="Gevers D."/>
            <person name="Schmidt T.M."/>
            <person name="Dover J."/>
            <person name="Dai D."/>
            <person name="Walker B."/>
            <person name="Young S."/>
            <person name="Zeng Q."/>
            <person name="Gargeya S."/>
            <person name="Fitzgerald M."/>
            <person name="Haas B."/>
            <person name="Abouelleil A."/>
            <person name="Allen A.W."/>
            <person name="Alvarado L."/>
            <person name="Arachchi H.M."/>
            <person name="Berlin A.M."/>
            <person name="Chapman S.B."/>
            <person name="Gainer-Dewar J."/>
            <person name="Goldberg J."/>
            <person name="Griggs A."/>
            <person name="Gujja S."/>
            <person name="Hansen M."/>
            <person name="Howarth C."/>
            <person name="Imamovic A."/>
            <person name="Ireland A."/>
            <person name="Larimer J."/>
            <person name="McCowan C."/>
            <person name="Murphy C."/>
            <person name="Pearson M."/>
            <person name="Poon T.W."/>
            <person name="Priest M."/>
            <person name="Roberts A."/>
            <person name="Saif S."/>
            <person name="Shea T."/>
            <person name="Sisk P."/>
            <person name="Sykes S."/>
            <person name="Wortman J."/>
            <person name="Nusbaum C."/>
            <person name="Birren B."/>
        </authorList>
    </citation>
    <scope>NUCLEOTIDE SEQUENCE [LARGE SCALE GENOMIC DNA]</scope>
    <source>
        <strain evidence="7 8">HGA0223</strain>
    </source>
</reference>
<dbReference type="Proteomes" id="UP000014400">
    <property type="component" value="Unassembled WGS sequence"/>
</dbReference>
<protein>
    <submittedName>
        <fullName evidence="7">Uncharacterized protein</fullName>
    </submittedName>
</protein>
<evidence type="ECO:0000256" key="4">
    <source>
        <dbReference type="ARBA" id="ARBA00022989"/>
    </source>
</evidence>
<keyword evidence="5 6" id="KW-0472">Membrane</keyword>
<gene>
    <name evidence="7" type="ORF">HMPREF1476_01230</name>
</gene>
<feature type="transmembrane region" description="Helical" evidence="6">
    <location>
        <begin position="108"/>
        <end position="134"/>
    </location>
</feature>
<evidence type="ECO:0000256" key="6">
    <source>
        <dbReference type="SAM" id="Phobius"/>
    </source>
</evidence>
<dbReference type="PATRIC" id="fig|1203554.3.peg.1289"/>
<keyword evidence="3 6" id="KW-0812">Transmembrane</keyword>
<dbReference type="GO" id="GO:0005886">
    <property type="term" value="C:plasma membrane"/>
    <property type="evidence" value="ECO:0007669"/>
    <property type="project" value="UniProtKB-SubCell"/>
</dbReference>
<dbReference type="PANTHER" id="PTHR30086">
    <property type="entry name" value="ARGININE EXPORTER PROTEIN ARGO"/>
    <property type="match status" value="1"/>
</dbReference>
<feature type="transmembrane region" description="Helical" evidence="6">
    <location>
        <begin position="155"/>
        <end position="181"/>
    </location>
</feature>
<evidence type="ECO:0000256" key="3">
    <source>
        <dbReference type="ARBA" id="ARBA00022692"/>
    </source>
</evidence>